<dbReference type="PROSITE" id="PS50949">
    <property type="entry name" value="HTH_GNTR"/>
    <property type="match status" value="1"/>
</dbReference>
<dbReference type="CDD" id="cd07377">
    <property type="entry name" value="WHTH_GntR"/>
    <property type="match status" value="1"/>
</dbReference>
<keyword evidence="2" id="KW-0238">DNA-binding</keyword>
<accession>E1R6E6</accession>
<evidence type="ECO:0000313" key="5">
    <source>
        <dbReference type="EMBL" id="ADK80964.1"/>
    </source>
</evidence>
<dbReference type="InterPro" id="IPR001761">
    <property type="entry name" value="Peripla_BP/Lac1_sug-bd_dom"/>
</dbReference>
<dbReference type="InterPro" id="IPR000524">
    <property type="entry name" value="Tscrpt_reg_HTH_GntR"/>
</dbReference>
<reference evidence="5 6" key="1">
    <citation type="journal article" date="2010" name="Stand. Genomic Sci.">
        <title>Complete genome sequence of Spirochaeta smaragdinae type strain (SEBR 4228).</title>
        <authorList>
            <person name="Mavromatis K."/>
            <person name="Yasawong M."/>
            <person name="Chertkov O."/>
            <person name="Lapidus A."/>
            <person name="Lucas S."/>
            <person name="Nolan M."/>
            <person name="Del Rio T.G."/>
            <person name="Tice H."/>
            <person name="Cheng J.F."/>
            <person name="Pitluck S."/>
            <person name="Liolios K."/>
            <person name="Ivanova N."/>
            <person name="Tapia R."/>
            <person name="Han C."/>
            <person name="Bruce D."/>
            <person name="Goodwin L."/>
            <person name="Pati A."/>
            <person name="Chen A."/>
            <person name="Palaniappan K."/>
            <person name="Land M."/>
            <person name="Hauser L."/>
            <person name="Chang Y.J."/>
            <person name="Jeffries C.D."/>
            <person name="Detter J.C."/>
            <person name="Rohde M."/>
            <person name="Brambilla E."/>
            <person name="Spring S."/>
            <person name="Goker M."/>
            <person name="Sikorski J."/>
            <person name="Woyke T."/>
            <person name="Bristow J."/>
            <person name="Eisen J.A."/>
            <person name="Markowitz V."/>
            <person name="Hugenholtz P."/>
            <person name="Klenk H.P."/>
            <person name="Kyrpides N.C."/>
        </authorList>
    </citation>
    <scope>NUCLEOTIDE SEQUENCE [LARGE SCALE GENOMIC DNA]</scope>
    <source>
        <strain evidence="6">DSM 11293 / JCM 15392 / SEBR 4228</strain>
    </source>
</reference>
<protein>
    <submittedName>
        <fullName evidence="5">Transcriptional regulator, GntR family with LacI sensor</fullName>
    </submittedName>
</protein>
<dbReference type="InterPro" id="IPR036390">
    <property type="entry name" value="WH_DNA-bd_sf"/>
</dbReference>
<dbReference type="HOGENOM" id="CLU_037628_15_0_12"/>
<name>E1R6E6_SEDSS</name>
<dbReference type="GO" id="GO:0003700">
    <property type="term" value="F:DNA-binding transcription factor activity"/>
    <property type="evidence" value="ECO:0007669"/>
    <property type="project" value="InterPro"/>
</dbReference>
<evidence type="ECO:0000256" key="1">
    <source>
        <dbReference type="ARBA" id="ARBA00023015"/>
    </source>
</evidence>
<gene>
    <name evidence="5" type="ordered locus">Spirs_1838</name>
</gene>
<dbReference type="Proteomes" id="UP000002318">
    <property type="component" value="Chromosome"/>
</dbReference>
<dbReference type="AlphaFoldDB" id="E1R6E6"/>
<organism evidence="5 6">
    <name type="scientific">Sediminispirochaeta smaragdinae (strain DSM 11293 / JCM 15392 / SEBR 4228)</name>
    <name type="common">Spirochaeta smaragdinae</name>
    <dbReference type="NCBI Taxonomy" id="573413"/>
    <lineage>
        <taxon>Bacteria</taxon>
        <taxon>Pseudomonadati</taxon>
        <taxon>Spirochaetota</taxon>
        <taxon>Spirochaetia</taxon>
        <taxon>Spirochaetales</taxon>
        <taxon>Spirochaetaceae</taxon>
        <taxon>Sediminispirochaeta</taxon>
    </lineage>
</organism>
<dbReference type="CDD" id="cd06267">
    <property type="entry name" value="PBP1_LacI_sugar_binding-like"/>
    <property type="match status" value="1"/>
</dbReference>
<dbReference type="SUPFAM" id="SSF46785">
    <property type="entry name" value="Winged helix' DNA-binding domain"/>
    <property type="match status" value="1"/>
</dbReference>
<dbReference type="Gene3D" id="3.40.50.2300">
    <property type="match status" value="2"/>
</dbReference>
<evidence type="ECO:0000313" key="6">
    <source>
        <dbReference type="Proteomes" id="UP000002318"/>
    </source>
</evidence>
<dbReference type="SUPFAM" id="SSF53822">
    <property type="entry name" value="Periplasmic binding protein-like I"/>
    <property type="match status" value="1"/>
</dbReference>
<evidence type="ECO:0000256" key="2">
    <source>
        <dbReference type="ARBA" id="ARBA00023125"/>
    </source>
</evidence>
<dbReference type="Gene3D" id="1.10.10.10">
    <property type="entry name" value="Winged helix-like DNA-binding domain superfamily/Winged helix DNA-binding domain"/>
    <property type="match status" value="1"/>
</dbReference>
<dbReference type="PRINTS" id="PR00035">
    <property type="entry name" value="HTHGNTR"/>
</dbReference>
<sequence>MYKYEQIIEKIQNEITSNNWRPGSQIPSERDLVVSFDVSRITIKKALQELVSRGVLVRYPQRRGTFVHAAKEEAEERPSPAKLIGVAIDDVSDRFGSTLLRGIEDFLWNQRIHTVICNGDRDFKKVEDYFQSLLQNNIDGVILSPVIAEESYQDHNRNIIKLLQEKNVPFVLVDRNVAGIDANYVSSNHRESTYNLTKALISRGHRKNILLKGLPCSSMEEREEGYLDAMHEAGISVPEEWIIRLNDNRLFTSIDVQEIEKLKSALKRIGKFHSIVVLNNRLLKGFITAMNVRSEEWYNDIVIALHDQLVVDLPCKERVYQIIQPDYEVGKEAARLLTQTIEEKLQQTRQIILQSKIVLGQE</sequence>
<dbReference type="InterPro" id="IPR028082">
    <property type="entry name" value="Peripla_BP_I"/>
</dbReference>
<keyword evidence="6" id="KW-1185">Reference proteome</keyword>
<dbReference type="SMART" id="SM00345">
    <property type="entry name" value="HTH_GNTR"/>
    <property type="match status" value="1"/>
</dbReference>
<dbReference type="KEGG" id="ssm:Spirs_1838"/>
<dbReference type="PANTHER" id="PTHR30146">
    <property type="entry name" value="LACI-RELATED TRANSCRIPTIONAL REPRESSOR"/>
    <property type="match status" value="1"/>
</dbReference>
<dbReference type="STRING" id="573413.Spirs_1838"/>
<dbReference type="PANTHER" id="PTHR30146:SF154">
    <property type="entry name" value="TRANSCRIPTION REGULATOR, MEMBER OF GALR FAMILY"/>
    <property type="match status" value="1"/>
</dbReference>
<keyword evidence="1" id="KW-0805">Transcription regulation</keyword>
<dbReference type="GO" id="GO:0000976">
    <property type="term" value="F:transcription cis-regulatory region binding"/>
    <property type="evidence" value="ECO:0007669"/>
    <property type="project" value="TreeGrafter"/>
</dbReference>
<dbReference type="FunFam" id="1.10.10.10:FF:000079">
    <property type="entry name" value="GntR family transcriptional regulator"/>
    <property type="match status" value="1"/>
</dbReference>
<keyword evidence="3" id="KW-0804">Transcription</keyword>
<evidence type="ECO:0000256" key="3">
    <source>
        <dbReference type="ARBA" id="ARBA00023163"/>
    </source>
</evidence>
<dbReference type="InterPro" id="IPR036388">
    <property type="entry name" value="WH-like_DNA-bd_sf"/>
</dbReference>
<dbReference type="Pfam" id="PF00392">
    <property type="entry name" value="GntR"/>
    <property type="match status" value="1"/>
</dbReference>
<dbReference type="Pfam" id="PF00532">
    <property type="entry name" value="Peripla_BP_1"/>
    <property type="match status" value="1"/>
</dbReference>
<dbReference type="EMBL" id="CP002116">
    <property type="protein sequence ID" value="ADK80964.1"/>
    <property type="molecule type" value="Genomic_DNA"/>
</dbReference>
<dbReference type="eggNOG" id="COG1609">
    <property type="taxonomic scope" value="Bacteria"/>
</dbReference>
<evidence type="ECO:0000259" key="4">
    <source>
        <dbReference type="PROSITE" id="PS50949"/>
    </source>
</evidence>
<feature type="domain" description="HTH gntR-type" evidence="4">
    <location>
        <begin position="1"/>
        <end position="70"/>
    </location>
</feature>
<proteinExistence type="predicted"/>